<evidence type="ECO:0000256" key="1">
    <source>
        <dbReference type="ARBA" id="ARBA00022803"/>
    </source>
</evidence>
<dbReference type="GO" id="GO:0005680">
    <property type="term" value="C:anaphase-promoting complex"/>
    <property type="evidence" value="ECO:0007669"/>
    <property type="project" value="UniProtKB-ARBA"/>
</dbReference>
<evidence type="ECO:0000313" key="3">
    <source>
        <dbReference type="EMBL" id="EPQ54110.1"/>
    </source>
</evidence>
<dbReference type="OrthoDB" id="1914839at2759"/>
<dbReference type="Pfam" id="PF13432">
    <property type="entry name" value="TPR_16"/>
    <property type="match status" value="1"/>
</dbReference>
<accession>S7RIG5</accession>
<dbReference type="PANTHER" id="PTHR12558">
    <property type="entry name" value="CELL DIVISION CYCLE 16,23,27"/>
    <property type="match status" value="1"/>
</dbReference>
<feature type="region of interest" description="Disordered" evidence="2">
    <location>
        <begin position="342"/>
        <end position="375"/>
    </location>
</feature>
<dbReference type="eggNOG" id="ENOG502QSAH">
    <property type="taxonomic scope" value="Eukaryota"/>
</dbReference>
<protein>
    <submittedName>
        <fullName evidence="3">TPR-like protein</fullName>
    </submittedName>
</protein>
<dbReference type="InterPro" id="IPR011990">
    <property type="entry name" value="TPR-like_helical_dom_sf"/>
</dbReference>
<dbReference type="CDD" id="cd24142">
    <property type="entry name" value="ACL4-like"/>
    <property type="match status" value="1"/>
</dbReference>
<dbReference type="RefSeq" id="XP_007867446.1">
    <property type="nucleotide sequence ID" value="XM_007869255.1"/>
</dbReference>
<organism evidence="3 4">
    <name type="scientific">Gloeophyllum trabeum (strain ATCC 11539 / FP-39264 / Madison 617)</name>
    <name type="common">Brown rot fungus</name>
    <dbReference type="NCBI Taxonomy" id="670483"/>
    <lineage>
        <taxon>Eukaryota</taxon>
        <taxon>Fungi</taxon>
        <taxon>Dikarya</taxon>
        <taxon>Basidiomycota</taxon>
        <taxon>Agaricomycotina</taxon>
        <taxon>Agaricomycetes</taxon>
        <taxon>Gloeophyllales</taxon>
        <taxon>Gloeophyllaceae</taxon>
        <taxon>Gloeophyllum</taxon>
    </lineage>
</organism>
<dbReference type="SUPFAM" id="SSF48452">
    <property type="entry name" value="TPR-like"/>
    <property type="match status" value="1"/>
</dbReference>
<dbReference type="Pfam" id="PF14559">
    <property type="entry name" value="TPR_19"/>
    <property type="match status" value="1"/>
</dbReference>
<dbReference type="Proteomes" id="UP000030669">
    <property type="component" value="Unassembled WGS sequence"/>
</dbReference>
<feature type="compositionally biased region" description="Basic residues" evidence="2">
    <location>
        <begin position="1"/>
        <end position="10"/>
    </location>
</feature>
<dbReference type="GO" id="GO:0051301">
    <property type="term" value="P:cell division"/>
    <property type="evidence" value="ECO:0007669"/>
    <property type="project" value="TreeGrafter"/>
</dbReference>
<sequence length="375" mass="41549">MGRSRTKSKKTSSSLAKSESEQSKPAPSVPALLEKARELVVQCDYDLARRFIERILEAEPAHVEAKEMIGVVQLETGDLDAAKQTFTSLLTLADPPPPSAHLYLAQLSDDDPHLALQHYQSAVDILMGQLKGKERAVDPNVGKDERTLKGTAVQALISMVEIWMDPSYDLCDAPEAEQTCENLLDLALQIDPDNAEALQTLASVRLSQQRPDEAKEMLERAWAKWKDLELDDETMPSIETRLSLVKLLLELSLFKPALEVLQGIIATDDESVDAWYLEGWCFFLMAEQARESGADIEGLGWMDLAKDARDCLEMCQMLHASEGNPDVPMLAHVKELIDKLQALGVEPSEEGPEDDDDGWEDVDGSDDEDGDVEMS</sequence>
<dbReference type="STRING" id="670483.S7RIG5"/>
<dbReference type="SMART" id="SM00028">
    <property type="entry name" value="TPR"/>
    <property type="match status" value="3"/>
</dbReference>
<dbReference type="KEGG" id="gtr:GLOTRDRAFT_78046"/>
<gene>
    <name evidence="3" type="ORF">GLOTRDRAFT_78046</name>
</gene>
<dbReference type="HOGENOM" id="CLU_040959_2_0_1"/>
<dbReference type="InterPro" id="IPR019734">
    <property type="entry name" value="TPR_rpt"/>
</dbReference>
<dbReference type="EMBL" id="KB469304">
    <property type="protein sequence ID" value="EPQ54110.1"/>
    <property type="molecule type" value="Genomic_DNA"/>
</dbReference>
<dbReference type="OMA" id="ETYMTDL"/>
<feature type="compositionally biased region" description="Acidic residues" evidence="2">
    <location>
        <begin position="347"/>
        <end position="375"/>
    </location>
</feature>
<dbReference type="Gene3D" id="1.25.40.10">
    <property type="entry name" value="Tetratricopeptide repeat domain"/>
    <property type="match status" value="2"/>
</dbReference>
<evidence type="ECO:0000256" key="2">
    <source>
        <dbReference type="SAM" id="MobiDB-lite"/>
    </source>
</evidence>
<keyword evidence="1" id="KW-0802">TPR repeat</keyword>
<feature type="region of interest" description="Disordered" evidence="2">
    <location>
        <begin position="1"/>
        <end position="29"/>
    </location>
</feature>
<dbReference type="AlphaFoldDB" id="S7RIG5"/>
<proteinExistence type="predicted"/>
<dbReference type="PANTHER" id="PTHR12558:SF50">
    <property type="entry name" value="ASSEMBLY CHAPERONE OF RPL4-RELATED"/>
    <property type="match status" value="1"/>
</dbReference>
<reference evidence="3 4" key="1">
    <citation type="journal article" date="2012" name="Science">
        <title>The Paleozoic origin of enzymatic lignin decomposition reconstructed from 31 fungal genomes.</title>
        <authorList>
            <person name="Floudas D."/>
            <person name="Binder M."/>
            <person name="Riley R."/>
            <person name="Barry K."/>
            <person name="Blanchette R.A."/>
            <person name="Henrissat B."/>
            <person name="Martinez A.T."/>
            <person name="Otillar R."/>
            <person name="Spatafora J.W."/>
            <person name="Yadav J.S."/>
            <person name="Aerts A."/>
            <person name="Benoit I."/>
            <person name="Boyd A."/>
            <person name="Carlson A."/>
            <person name="Copeland A."/>
            <person name="Coutinho P.M."/>
            <person name="de Vries R.P."/>
            <person name="Ferreira P."/>
            <person name="Findley K."/>
            <person name="Foster B."/>
            <person name="Gaskell J."/>
            <person name="Glotzer D."/>
            <person name="Gorecki P."/>
            <person name="Heitman J."/>
            <person name="Hesse C."/>
            <person name="Hori C."/>
            <person name="Igarashi K."/>
            <person name="Jurgens J.A."/>
            <person name="Kallen N."/>
            <person name="Kersten P."/>
            <person name="Kohler A."/>
            <person name="Kuees U."/>
            <person name="Kumar T.K.A."/>
            <person name="Kuo A."/>
            <person name="LaButti K."/>
            <person name="Larrondo L.F."/>
            <person name="Lindquist E."/>
            <person name="Ling A."/>
            <person name="Lombard V."/>
            <person name="Lucas S."/>
            <person name="Lundell T."/>
            <person name="Martin R."/>
            <person name="McLaughlin D.J."/>
            <person name="Morgenstern I."/>
            <person name="Morin E."/>
            <person name="Murat C."/>
            <person name="Nagy L.G."/>
            <person name="Nolan M."/>
            <person name="Ohm R.A."/>
            <person name="Patyshakuliyeva A."/>
            <person name="Rokas A."/>
            <person name="Ruiz-Duenas F.J."/>
            <person name="Sabat G."/>
            <person name="Salamov A."/>
            <person name="Samejima M."/>
            <person name="Schmutz J."/>
            <person name="Slot J.C."/>
            <person name="St John F."/>
            <person name="Stenlid J."/>
            <person name="Sun H."/>
            <person name="Sun S."/>
            <person name="Syed K."/>
            <person name="Tsang A."/>
            <person name="Wiebenga A."/>
            <person name="Young D."/>
            <person name="Pisabarro A."/>
            <person name="Eastwood D.C."/>
            <person name="Martin F."/>
            <person name="Cullen D."/>
            <person name="Grigoriev I.V."/>
            <person name="Hibbett D.S."/>
        </authorList>
    </citation>
    <scope>NUCLEOTIDE SEQUENCE [LARGE SCALE GENOMIC DNA]</scope>
    <source>
        <strain evidence="3 4">ATCC 11539</strain>
    </source>
</reference>
<name>S7RIG5_GLOTA</name>
<evidence type="ECO:0000313" key="4">
    <source>
        <dbReference type="Proteomes" id="UP000030669"/>
    </source>
</evidence>
<keyword evidence="4" id="KW-1185">Reference proteome</keyword>
<dbReference type="GeneID" id="19308769"/>